<name>A0A9P7ZJX2_9HYPO</name>
<proteinExistence type="inferred from homology"/>
<evidence type="ECO:0000256" key="7">
    <source>
        <dbReference type="SAM" id="MobiDB-lite"/>
    </source>
</evidence>
<dbReference type="PANTHER" id="PTHR47356:SF2">
    <property type="entry name" value="FAD-BINDING DOMAIN-CONTAINING PROTEIN-RELATED"/>
    <property type="match status" value="1"/>
</dbReference>
<dbReference type="Proteomes" id="UP000887229">
    <property type="component" value="Unassembled WGS sequence"/>
</dbReference>
<evidence type="ECO:0000256" key="3">
    <source>
        <dbReference type="ARBA" id="ARBA00022630"/>
    </source>
</evidence>
<comment type="cofactor">
    <cofactor evidence="1">
        <name>FAD</name>
        <dbReference type="ChEBI" id="CHEBI:57692"/>
    </cofactor>
</comment>
<protein>
    <recommendedName>
        <fullName evidence="8">FAD-binding domain-containing protein</fullName>
    </recommendedName>
</protein>
<dbReference type="OrthoDB" id="2431938at2759"/>
<evidence type="ECO:0000256" key="1">
    <source>
        <dbReference type="ARBA" id="ARBA00001974"/>
    </source>
</evidence>
<keyword evidence="6" id="KW-0503">Monooxygenase</keyword>
<organism evidence="9 10">
    <name type="scientific">Emericellopsis atlantica</name>
    <dbReference type="NCBI Taxonomy" id="2614577"/>
    <lineage>
        <taxon>Eukaryota</taxon>
        <taxon>Fungi</taxon>
        <taxon>Dikarya</taxon>
        <taxon>Ascomycota</taxon>
        <taxon>Pezizomycotina</taxon>
        <taxon>Sordariomycetes</taxon>
        <taxon>Hypocreomycetidae</taxon>
        <taxon>Hypocreales</taxon>
        <taxon>Bionectriaceae</taxon>
        <taxon>Emericellopsis</taxon>
    </lineage>
</organism>
<evidence type="ECO:0000256" key="4">
    <source>
        <dbReference type="ARBA" id="ARBA00022827"/>
    </source>
</evidence>
<feature type="region of interest" description="Disordered" evidence="7">
    <location>
        <begin position="437"/>
        <end position="457"/>
    </location>
</feature>
<dbReference type="Pfam" id="PF01494">
    <property type="entry name" value="FAD_binding_3"/>
    <property type="match status" value="1"/>
</dbReference>
<evidence type="ECO:0000313" key="10">
    <source>
        <dbReference type="Proteomes" id="UP000887229"/>
    </source>
</evidence>
<comment type="similarity">
    <text evidence="2">Belongs to the paxM FAD-dependent monooxygenase family.</text>
</comment>
<keyword evidence="5" id="KW-0560">Oxidoreductase</keyword>
<dbReference type="RefSeq" id="XP_046117026.1">
    <property type="nucleotide sequence ID" value="XM_046266646.1"/>
</dbReference>
<dbReference type="AlphaFoldDB" id="A0A9P7ZJX2"/>
<dbReference type="InterPro" id="IPR036188">
    <property type="entry name" value="FAD/NAD-bd_sf"/>
</dbReference>
<reference evidence="9" key="1">
    <citation type="journal article" date="2021" name="IMA Fungus">
        <title>Genomic characterization of three marine fungi, including Emericellopsis atlantica sp. nov. with signatures of a generalist lifestyle and marine biomass degradation.</title>
        <authorList>
            <person name="Hagestad O.C."/>
            <person name="Hou L."/>
            <person name="Andersen J.H."/>
            <person name="Hansen E.H."/>
            <person name="Altermark B."/>
            <person name="Li C."/>
            <person name="Kuhnert E."/>
            <person name="Cox R.J."/>
            <person name="Crous P.W."/>
            <person name="Spatafora J.W."/>
            <person name="Lail K."/>
            <person name="Amirebrahimi M."/>
            <person name="Lipzen A."/>
            <person name="Pangilinan J."/>
            <person name="Andreopoulos W."/>
            <person name="Hayes R.D."/>
            <person name="Ng V."/>
            <person name="Grigoriev I.V."/>
            <person name="Jackson S.A."/>
            <person name="Sutton T.D.S."/>
            <person name="Dobson A.D.W."/>
            <person name="Rama T."/>
        </authorList>
    </citation>
    <scope>NUCLEOTIDE SEQUENCE</scope>
    <source>
        <strain evidence="9">TS7</strain>
    </source>
</reference>
<dbReference type="Gene3D" id="3.50.50.60">
    <property type="entry name" value="FAD/NAD(P)-binding domain"/>
    <property type="match status" value="1"/>
</dbReference>
<gene>
    <name evidence="9" type="ORF">F5Z01DRAFT_725890</name>
</gene>
<dbReference type="PANTHER" id="PTHR47356">
    <property type="entry name" value="FAD-DEPENDENT MONOOXYGENASE ASQG-RELATED"/>
    <property type="match status" value="1"/>
</dbReference>
<comment type="caution">
    <text evidence="9">The sequence shown here is derived from an EMBL/GenBank/DDBJ whole genome shotgun (WGS) entry which is preliminary data.</text>
</comment>
<sequence length="457" mass="50391">MAPFKVAIVGGGMTGLTAALHLHRLSIDFVLLEAYDDITPEVGASLALYPNFQRVLDQLGVLDDVYDESTELCTLAARDIAGKPMYTHHVADGIHAAADGYGIRTWTRSQLLRVLYRNVSEDGKKKIHTSQRVNRIEQLPGDEGVRLHMASGEVHHADLVLGADGTHSIMRAEMWRMAEEAGSKRFVADNVRADAATEFACVFGLSHNTGDLRKDHTYQVTGQDMTIGVFGGAKGEACWFIFFKAGEDKTTSSLDFPRWTPEEGAAVCEKYADAKLSEKTTFGDVYANRYRITTQPCPNHSLRRWHYGRLICLGDAVAKTNPILAQGGAQGAESVVMLVDHLQDLIKQNDKVTTVQLEKVLSEVNKKREPRVRESVAKSQQLIRISAWSTWLFRIIGRWVAPLLPTWVIVAQALGPWKGAYQSTTLPAPQHAVGRAVASEDEAKEPVVEVTQVSSDT</sequence>
<evidence type="ECO:0000259" key="8">
    <source>
        <dbReference type="Pfam" id="PF01494"/>
    </source>
</evidence>
<keyword evidence="3" id="KW-0285">Flavoprotein</keyword>
<evidence type="ECO:0000256" key="5">
    <source>
        <dbReference type="ARBA" id="ARBA00023002"/>
    </source>
</evidence>
<keyword evidence="10" id="KW-1185">Reference proteome</keyword>
<dbReference type="SUPFAM" id="SSF51905">
    <property type="entry name" value="FAD/NAD(P)-binding domain"/>
    <property type="match status" value="1"/>
</dbReference>
<dbReference type="PRINTS" id="PR00420">
    <property type="entry name" value="RNGMNOXGNASE"/>
</dbReference>
<dbReference type="InterPro" id="IPR002938">
    <property type="entry name" value="FAD-bd"/>
</dbReference>
<accession>A0A9P7ZJX2</accession>
<dbReference type="EMBL" id="MU251259">
    <property type="protein sequence ID" value="KAG9253102.1"/>
    <property type="molecule type" value="Genomic_DNA"/>
</dbReference>
<dbReference type="InterPro" id="IPR050562">
    <property type="entry name" value="FAD_mOase_fung"/>
</dbReference>
<dbReference type="GeneID" id="70297549"/>
<evidence type="ECO:0000313" key="9">
    <source>
        <dbReference type="EMBL" id="KAG9253102.1"/>
    </source>
</evidence>
<keyword evidence="4" id="KW-0274">FAD</keyword>
<feature type="domain" description="FAD-binding" evidence="8">
    <location>
        <begin position="5"/>
        <end position="347"/>
    </location>
</feature>
<evidence type="ECO:0000256" key="6">
    <source>
        <dbReference type="ARBA" id="ARBA00023033"/>
    </source>
</evidence>
<evidence type="ECO:0000256" key="2">
    <source>
        <dbReference type="ARBA" id="ARBA00007992"/>
    </source>
</evidence>
<dbReference type="GO" id="GO:0071949">
    <property type="term" value="F:FAD binding"/>
    <property type="evidence" value="ECO:0007669"/>
    <property type="project" value="InterPro"/>
</dbReference>
<dbReference type="GO" id="GO:0004497">
    <property type="term" value="F:monooxygenase activity"/>
    <property type="evidence" value="ECO:0007669"/>
    <property type="project" value="UniProtKB-KW"/>
</dbReference>